<organism evidence="2">
    <name type="scientific">uncultured Nocardioidaceae bacterium</name>
    <dbReference type="NCBI Taxonomy" id="253824"/>
    <lineage>
        <taxon>Bacteria</taxon>
        <taxon>Bacillati</taxon>
        <taxon>Actinomycetota</taxon>
        <taxon>Actinomycetes</taxon>
        <taxon>Propionibacteriales</taxon>
        <taxon>Nocardioidaceae</taxon>
        <taxon>environmental samples</taxon>
    </lineage>
</organism>
<accession>A0A6J4MRQ9</accession>
<reference evidence="2" key="1">
    <citation type="submission" date="2020-02" db="EMBL/GenBank/DDBJ databases">
        <authorList>
            <person name="Meier V. D."/>
        </authorList>
    </citation>
    <scope>NUCLEOTIDE SEQUENCE</scope>
    <source>
        <strain evidence="2">AVDCRST_MAG21</strain>
    </source>
</reference>
<protein>
    <submittedName>
        <fullName evidence="2">2-keto-3-deoxy-D-arabino-heptulosonate-7-phosphat e synthase II</fullName>
        <ecNumber evidence="2">2.5.1.54</ecNumber>
    </submittedName>
</protein>
<feature type="region of interest" description="Disordered" evidence="1">
    <location>
        <begin position="1"/>
        <end position="25"/>
    </location>
</feature>
<feature type="compositionally biased region" description="Basic and acidic residues" evidence="1">
    <location>
        <begin position="57"/>
        <end position="76"/>
    </location>
</feature>
<feature type="non-terminal residue" evidence="2">
    <location>
        <position position="1"/>
    </location>
</feature>
<dbReference type="EC" id="2.5.1.54" evidence="2"/>
<name>A0A6J4MRQ9_9ACTN</name>
<sequence>ARQHHRDGQRLQDPALRRRARRGARLLRGARRCRLVGRRRARRAVRRRRHRVPRRGPAADRRRPRRPVRDGLRPAAEHQPGAGAVLPGRRDAAGPPGPL</sequence>
<feature type="region of interest" description="Disordered" evidence="1">
    <location>
        <begin position="38"/>
        <end position="99"/>
    </location>
</feature>
<feature type="compositionally biased region" description="Basic residues" evidence="1">
    <location>
        <begin position="38"/>
        <end position="54"/>
    </location>
</feature>
<keyword evidence="2" id="KW-0808">Transferase</keyword>
<feature type="non-terminal residue" evidence="2">
    <location>
        <position position="99"/>
    </location>
</feature>
<feature type="compositionally biased region" description="Basic and acidic residues" evidence="1">
    <location>
        <begin position="1"/>
        <end position="10"/>
    </location>
</feature>
<proteinExistence type="predicted"/>
<evidence type="ECO:0000256" key="1">
    <source>
        <dbReference type="SAM" id="MobiDB-lite"/>
    </source>
</evidence>
<dbReference type="EMBL" id="CADCUL010000014">
    <property type="protein sequence ID" value="CAA9365371.1"/>
    <property type="molecule type" value="Genomic_DNA"/>
</dbReference>
<dbReference type="AlphaFoldDB" id="A0A6J4MRQ9"/>
<evidence type="ECO:0000313" key="2">
    <source>
        <dbReference type="EMBL" id="CAA9365371.1"/>
    </source>
</evidence>
<gene>
    <name evidence="2" type="ORF">AVDCRST_MAG21-80</name>
</gene>
<dbReference type="GO" id="GO:0003849">
    <property type="term" value="F:3-deoxy-7-phosphoheptulonate synthase activity"/>
    <property type="evidence" value="ECO:0007669"/>
    <property type="project" value="UniProtKB-EC"/>
</dbReference>